<dbReference type="InParanoid" id="A0A151ZB58"/>
<protein>
    <submittedName>
        <fullName evidence="3">RabGAP/TBC domain-containing protein</fullName>
    </submittedName>
</protein>
<keyword evidence="4" id="KW-1185">Reference proteome</keyword>
<accession>A0A151ZB58</accession>
<dbReference type="SUPFAM" id="SSF47473">
    <property type="entry name" value="EF-hand"/>
    <property type="match status" value="1"/>
</dbReference>
<comment type="caution">
    <text evidence="3">The sequence shown here is derived from an EMBL/GenBank/DDBJ whole genome shotgun (WGS) entry which is preliminary data.</text>
</comment>
<dbReference type="PROSITE" id="PS50222">
    <property type="entry name" value="EF_HAND_2"/>
    <property type="match status" value="1"/>
</dbReference>
<dbReference type="Gene3D" id="1.10.238.10">
    <property type="entry name" value="EF-hand"/>
    <property type="match status" value="1"/>
</dbReference>
<evidence type="ECO:0000259" key="2">
    <source>
        <dbReference type="PROSITE" id="PS50222"/>
    </source>
</evidence>
<feature type="region of interest" description="Disordered" evidence="1">
    <location>
        <begin position="147"/>
        <end position="210"/>
    </location>
</feature>
<dbReference type="Proteomes" id="UP000076078">
    <property type="component" value="Unassembled WGS sequence"/>
</dbReference>
<name>A0A151ZB58_TIELA</name>
<sequence>MATNLNYLKDSEPFLISNRFSNKEIEVFEKIFKNIDKQTKGYITKDDYDKYIEEFKQSQSKTQNEEDNVNLINNTIEYEKLLVFNSGSNNVSFYNFLSMLSLSGISLTIKEPIVKEEPQPINFVSNPYRRSIVTNLKQQKDIKDMIESIPNSNTPTSPTKEQSITSSSDSIQAQSPDNSTTKTPTTNTENNSEPERRISRMGNHRQQSPK</sequence>
<reference evidence="3 4" key="1">
    <citation type="submission" date="2015-12" db="EMBL/GenBank/DDBJ databases">
        <title>Dictyostelia acquired genes for synthesis and detection of signals that induce cell-type specialization by lateral gene transfer from prokaryotes.</title>
        <authorList>
            <person name="Gloeckner G."/>
            <person name="Schaap P."/>
        </authorList>
    </citation>
    <scope>NUCLEOTIDE SEQUENCE [LARGE SCALE GENOMIC DNA]</scope>
    <source>
        <strain evidence="3 4">TK</strain>
    </source>
</reference>
<evidence type="ECO:0000256" key="1">
    <source>
        <dbReference type="SAM" id="MobiDB-lite"/>
    </source>
</evidence>
<proteinExistence type="predicted"/>
<organism evidence="3 4">
    <name type="scientific">Tieghemostelium lacteum</name>
    <name type="common">Slime mold</name>
    <name type="synonym">Dictyostelium lacteum</name>
    <dbReference type="NCBI Taxonomy" id="361077"/>
    <lineage>
        <taxon>Eukaryota</taxon>
        <taxon>Amoebozoa</taxon>
        <taxon>Evosea</taxon>
        <taxon>Eumycetozoa</taxon>
        <taxon>Dictyostelia</taxon>
        <taxon>Dictyosteliales</taxon>
        <taxon>Raperosteliaceae</taxon>
        <taxon>Tieghemostelium</taxon>
    </lineage>
</organism>
<dbReference type="EMBL" id="LODT01000035">
    <property type="protein sequence ID" value="KYQ91165.1"/>
    <property type="molecule type" value="Genomic_DNA"/>
</dbReference>
<evidence type="ECO:0000313" key="3">
    <source>
        <dbReference type="EMBL" id="KYQ91165.1"/>
    </source>
</evidence>
<dbReference type="GO" id="GO:0005509">
    <property type="term" value="F:calcium ion binding"/>
    <property type="evidence" value="ECO:0007669"/>
    <property type="project" value="InterPro"/>
</dbReference>
<dbReference type="InterPro" id="IPR011992">
    <property type="entry name" value="EF-hand-dom_pair"/>
</dbReference>
<feature type="compositionally biased region" description="Polar residues" evidence="1">
    <location>
        <begin position="149"/>
        <end position="174"/>
    </location>
</feature>
<evidence type="ECO:0000313" key="4">
    <source>
        <dbReference type="Proteomes" id="UP000076078"/>
    </source>
</evidence>
<dbReference type="OrthoDB" id="21198at2759"/>
<dbReference type="AlphaFoldDB" id="A0A151ZB58"/>
<feature type="compositionally biased region" description="Low complexity" evidence="1">
    <location>
        <begin position="175"/>
        <end position="191"/>
    </location>
</feature>
<feature type="domain" description="EF-hand" evidence="2">
    <location>
        <begin position="23"/>
        <end position="58"/>
    </location>
</feature>
<gene>
    <name evidence="3" type="ORF">DLAC_08076</name>
</gene>
<dbReference type="InterPro" id="IPR002048">
    <property type="entry name" value="EF_hand_dom"/>
</dbReference>